<evidence type="ECO:0000313" key="2">
    <source>
        <dbReference type="Proteomes" id="UP000507470"/>
    </source>
</evidence>
<name>A0A6J8CLE6_MYTCO</name>
<dbReference type="OrthoDB" id="6136258at2759"/>
<sequence length="157" mass="17847">MESKSCDILLIQKKVKQAQMVVPTAKSRSIENIRLEIHKTFNTQGDQTYGCCMLPDGQLAFTYYAQRVKLFSNKGSKDFELNMSCKPFDIVYNSEDNTLAVTSGSSDKHCITIIDLKRKQIKKTISLDSYNYGIALKDNQLIYSGRDKGIRMINLDD</sequence>
<dbReference type="Proteomes" id="UP000507470">
    <property type="component" value="Unassembled WGS sequence"/>
</dbReference>
<proteinExistence type="predicted"/>
<gene>
    <name evidence="1" type="ORF">MCOR_31702</name>
</gene>
<keyword evidence="2" id="KW-1185">Reference proteome</keyword>
<dbReference type="EMBL" id="CACVKT020005672">
    <property type="protein sequence ID" value="CAC5397248.1"/>
    <property type="molecule type" value="Genomic_DNA"/>
</dbReference>
<organism evidence="1 2">
    <name type="scientific">Mytilus coruscus</name>
    <name type="common">Sea mussel</name>
    <dbReference type="NCBI Taxonomy" id="42192"/>
    <lineage>
        <taxon>Eukaryota</taxon>
        <taxon>Metazoa</taxon>
        <taxon>Spiralia</taxon>
        <taxon>Lophotrochozoa</taxon>
        <taxon>Mollusca</taxon>
        <taxon>Bivalvia</taxon>
        <taxon>Autobranchia</taxon>
        <taxon>Pteriomorphia</taxon>
        <taxon>Mytilida</taxon>
        <taxon>Mytiloidea</taxon>
        <taxon>Mytilidae</taxon>
        <taxon>Mytilinae</taxon>
        <taxon>Mytilus</taxon>
    </lineage>
</organism>
<reference evidence="1 2" key="1">
    <citation type="submission" date="2020-06" db="EMBL/GenBank/DDBJ databases">
        <authorList>
            <person name="Li R."/>
            <person name="Bekaert M."/>
        </authorList>
    </citation>
    <scope>NUCLEOTIDE SEQUENCE [LARGE SCALE GENOMIC DNA]</scope>
    <source>
        <strain evidence="2">wild</strain>
    </source>
</reference>
<protein>
    <submittedName>
        <fullName evidence="1">Uncharacterized protein</fullName>
    </submittedName>
</protein>
<dbReference type="SUPFAM" id="SSF75011">
    <property type="entry name" value="3-carboxy-cis,cis-mucoante lactonizing enzyme"/>
    <property type="match status" value="1"/>
</dbReference>
<accession>A0A6J8CLE6</accession>
<evidence type="ECO:0000313" key="1">
    <source>
        <dbReference type="EMBL" id="CAC5397248.1"/>
    </source>
</evidence>
<dbReference type="AlphaFoldDB" id="A0A6J8CLE6"/>